<gene>
    <name evidence="1" type="ORF">C0Z19_21785</name>
</gene>
<sequence length="84" mass="9452">MRITDIIIRKSPVHERAWVMHIEINQCSYTGYFDDFGGFITAVTEAAKYFAVRAGKLRVKDANLTRQVVPGDGRARALPGDKLQ</sequence>
<name>A0A2N7VQ73_9BURK</name>
<dbReference type="EMBL" id="PNYB01000022">
    <property type="protein sequence ID" value="PMS19265.1"/>
    <property type="molecule type" value="Genomic_DNA"/>
</dbReference>
<dbReference type="Proteomes" id="UP000235347">
    <property type="component" value="Unassembled WGS sequence"/>
</dbReference>
<evidence type="ECO:0000313" key="2">
    <source>
        <dbReference type="Proteomes" id="UP000235347"/>
    </source>
</evidence>
<reference evidence="1 2" key="1">
    <citation type="submission" date="2018-01" db="EMBL/GenBank/DDBJ databases">
        <title>Whole genome analyses suggest that Burkholderia sensu lato contains two further novel genera in the rhizoxinica-symbiotica group Mycetohabitans gen. nov., and Trinickia gen. nov.: implications for the evolution of diazotrophy and nodulation in the Burkholderiaceae.</title>
        <authorList>
            <person name="Estrada-de los Santos P."/>
            <person name="Palmer M."/>
            <person name="Chavez-Ramirez B."/>
            <person name="Beukes C."/>
            <person name="Steenkamp E.T."/>
            <person name="Hirsch A.M."/>
            <person name="Manyaka P."/>
            <person name="Maluk M."/>
            <person name="Lafos M."/>
            <person name="Crook M."/>
            <person name="Gross E."/>
            <person name="Simon M.F."/>
            <person name="Bueno dos Reis Junior F."/>
            <person name="Poole P.S."/>
            <person name="Venter S.N."/>
            <person name="James E.K."/>
        </authorList>
    </citation>
    <scope>NUCLEOTIDE SEQUENCE [LARGE SCALE GENOMIC DNA]</scope>
    <source>
        <strain evidence="1 2">GP25-8</strain>
    </source>
</reference>
<protein>
    <submittedName>
        <fullName evidence="1">Uncharacterized protein</fullName>
    </submittedName>
</protein>
<dbReference type="RefSeq" id="WP_102611913.1">
    <property type="nucleotide sequence ID" value="NZ_CADIKD010000002.1"/>
</dbReference>
<keyword evidence="2" id="KW-1185">Reference proteome</keyword>
<comment type="caution">
    <text evidence="1">The sequence shown here is derived from an EMBL/GenBank/DDBJ whole genome shotgun (WGS) entry which is preliminary data.</text>
</comment>
<accession>A0A2N7VQ73</accession>
<organism evidence="1 2">
    <name type="scientific">Trinickia soli</name>
    <dbReference type="NCBI Taxonomy" id="380675"/>
    <lineage>
        <taxon>Bacteria</taxon>
        <taxon>Pseudomonadati</taxon>
        <taxon>Pseudomonadota</taxon>
        <taxon>Betaproteobacteria</taxon>
        <taxon>Burkholderiales</taxon>
        <taxon>Burkholderiaceae</taxon>
        <taxon>Trinickia</taxon>
    </lineage>
</organism>
<dbReference type="AlphaFoldDB" id="A0A2N7VQ73"/>
<evidence type="ECO:0000313" key="1">
    <source>
        <dbReference type="EMBL" id="PMS19265.1"/>
    </source>
</evidence>
<proteinExistence type="predicted"/>